<accession>A0A381P710</accession>
<dbReference type="AlphaFoldDB" id="A0A381P710"/>
<feature type="non-terminal residue" evidence="1">
    <location>
        <position position="1"/>
    </location>
</feature>
<name>A0A381P710_9ZZZZ</name>
<dbReference type="InterPro" id="IPR021440">
    <property type="entry name" value="DUF3089"/>
</dbReference>
<protein>
    <recommendedName>
        <fullName evidence="2">Lysophospholipase</fullName>
    </recommendedName>
</protein>
<dbReference type="EMBL" id="UINC01000843">
    <property type="protein sequence ID" value="SUZ62059.1"/>
    <property type="molecule type" value="Genomic_DNA"/>
</dbReference>
<dbReference type="Pfam" id="PF11288">
    <property type="entry name" value="DUF3089"/>
    <property type="match status" value="1"/>
</dbReference>
<reference evidence="1" key="1">
    <citation type="submission" date="2018-05" db="EMBL/GenBank/DDBJ databases">
        <authorList>
            <person name="Lanie J.A."/>
            <person name="Ng W.-L."/>
            <person name="Kazmierczak K.M."/>
            <person name="Andrzejewski T.M."/>
            <person name="Davidsen T.M."/>
            <person name="Wayne K.J."/>
            <person name="Tettelin H."/>
            <person name="Glass J.I."/>
            <person name="Rusch D."/>
            <person name="Podicherti R."/>
            <person name="Tsui H.-C.T."/>
            <person name="Winkler M.E."/>
        </authorList>
    </citation>
    <scope>NUCLEOTIDE SEQUENCE</scope>
</reference>
<sequence>VLVLAAAVTAPAGANAQAPAAQSVAPNDYSDGATWLCRPGRQDACAVDMTTTVISADGSLSRETWSADPNAPIDCFYVYPTVSTDQTTNSDMTPNEAELRVVEQQFARFGSVCRPYAPSYRQVTLGGLMARLGSTEDRGLDRGIGYDDVRDAFRYYLENDNAGRGFVLIGHSQGSYVLTALIAQEIDGQPVQDRLVSAILVGAAPTVARGQDVGGSFRTIPLCRSAGQTGCLIAYSAFRSTSPPPENTLFGRAPDPSLSVVCTNPAALGGGSGELHAYLSGSGNTIAGPRPAADWVAGGPVVETPFVSAPGFLTATCATNEHATFLEVTVHGNPSDPRADNIGGDITPQWGLHLIDVNLGMGNLVDVVREQAAAWQ</sequence>
<dbReference type="InterPro" id="IPR029058">
    <property type="entry name" value="AB_hydrolase_fold"/>
</dbReference>
<gene>
    <name evidence="1" type="ORF">METZ01_LOCUS14913</name>
</gene>
<evidence type="ECO:0000313" key="1">
    <source>
        <dbReference type="EMBL" id="SUZ62059.1"/>
    </source>
</evidence>
<evidence type="ECO:0008006" key="2">
    <source>
        <dbReference type="Google" id="ProtNLM"/>
    </source>
</evidence>
<proteinExistence type="predicted"/>
<organism evidence="1">
    <name type="scientific">marine metagenome</name>
    <dbReference type="NCBI Taxonomy" id="408172"/>
    <lineage>
        <taxon>unclassified sequences</taxon>
        <taxon>metagenomes</taxon>
        <taxon>ecological metagenomes</taxon>
    </lineage>
</organism>
<dbReference type="SUPFAM" id="SSF53474">
    <property type="entry name" value="alpha/beta-Hydrolases"/>
    <property type="match status" value="1"/>
</dbReference>